<keyword evidence="4" id="KW-1003">Cell membrane</keyword>
<evidence type="ECO:0000256" key="6">
    <source>
        <dbReference type="ARBA" id="ARBA00022989"/>
    </source>
</evidence>
<reference evidence="10 11" key="1">
    <citation type="submission" date="2023-07" db="EMBL/GenBank/DDBJ databases">
        <title>Paenibacillus sp. JX-17 nov. isolated from soil.</title>
        <authorList>
            <person name="Wan Y."/>
            <person name="Liu B."/>
        </authorList>
    </citation>
    <scope>NUCLEOTIDE SEQUENCE [LARGE SCALE GENOMIC DNA]</scope>
    <source>
        <strain evidence="10 11">JX-17</strain>
    </source>
</reference>
<keyword evidence="7 9" id="KW-0472">Membrane</keyword>
<evidence type="ECO:0000256" key="2">
    <source>
        <dbReference type="ARBA" id="ARBA00009765"/>
    </source>
</evidence>
<dbReference type="RefSeq" id="WP_305025052.1">
    <property type="nucleotide sequence ID" value="NZ_JAUQTB010000010.1"/>
</dbReference>
<evidence type="ECO:0000256" key="4">
    <source>
        <dbReference type="ARBA" id="ARBA00022475"/>
    </source>
</evidence>
<evidence type="ECO:0000256" key="1">
    <source>
        <dbReference type="ARBA" id="ARBA00004651"/>
    </source>
</evidence>
<evidence type="ECO:0000313" key="10">
    <source>
        <dbReference type="EMBL" id="MDO7907833.1"/>
    </source>
</evidence>
<dbReference type="PANTHER" id="PTHR46494">
    <property type="entry name" value="CORA FAMILY METAL ION TRANSPORTER (EUROFUNG)"/>
    <property type="match status" value="1"/>
</dbReference>
<dbReference type="InterPro" id="IPR045863">
    <property type="entry name" value="CorA_TM1_TM2"/>
</dbReference>
<dbReference type="Gene3D" id="1.20.58.340">
    <property type="entry name" value="Magnesium transport protein CorA, transmembrane region"/>
    <property type="match status" value="2"/>
</dbReference>
<evidence type="ECO:0000256" key="3">
    <source>
        <dbReference type="ARBA" id="ARBA00022448"/>
    </source>
</evidence>
<keyword evidence="6 9" id="KW-1133">Transmembrane helix</keyword>
<keyword evidence="5 9" id="KW-0812">Transmembrane</keyword>
<feature type="transmembrane region" description="Helical" evidence="9">
    <location>
        <begin position="285"/>
        <end position="305"/>
    </location>
</feature>
<dbReference type="SUPFAM" id="SSF144083">
    <property type="entry name" value="Magnesium transport protein CorA, transmembrane region"/>
    <property type="match status" value="1"/>
</dbReference>
<dbReference type="Proteomes" id="UP001240171">
    <property type="component" value="Unassembled WGS sequence"/>
</dbReference>
<sequence>MVDLQPHYTVLSFAGSWEWVDIAGEDMQAEQIQELKSKHPETVEWLKLTERYETNYISVRFPDGIHPVIFGTLLYSVKEHIDSRRSCNVFHFYVSRDRLFTVNLDEHTRETMKNKDRTVMLHQCGDAVDGMFVLARTVLHYFQRGMDRFEINLRELEDEMHDRNTRTLMDRILDARFELLFWSNLCIPFAEFITASKEAFTEEELNKSRFYSHLFHRVERLQQLINHYEKEISTLISIDDAVSAFRGNEIMKTLTIVTSVFTPATVVGAIWGMNFENLPWIKTGWGFAFTITFTLSCMAGMYGWMRAKGWTGDLLKNNSKRKNL</sequence>
<comment type="similarity">
    <text evidence="2">Belongs to the CorA metal ion transporter (MIT) (TC 1.A.35) family.</text>
</comment>
<comment type="caution">
    <text evidence="10">The sequence shown here is derived from an EMBL/GenBank/DDBJ whole genome shotgun (WGS) entry which is preliminary data.</text>
</comment>
<organism evidence="10 11">
    <name type="scientific">Paenibacillus lacisoli</name>
    <dbReference type="NCBI Taxonomy" id="3064525"/>
    <lineage>
        <taxon>Bacteria</taxon>
        <taxon>Bacillati</taxon>
        <taxon>Bacillota</taxon>
        <taxon>Bacilli</taxon>
        <taxon>Bacillales</taxon>
        <taxon>Paenibacillaceae</taxon>
        <taxon>Paenibacillus</taxon>
    </lineage>
</organism>
<name>A0ABT9CEY7_9BACL</name>
<comment type="subcellular location">
    <subcellularLocation>
        <location evidence="1">Cell membrane</location>
        <topology evidence="1">Multi-pass membrane protein</topology>
    </subcellularLocation>
</comment>
<evidence type="ECO:0000313" key="11">
    <source>
        <dbReference type="Proteomes" id="UP001240171"/>
    </source>
</evidence>
<protein>
    <submittedName>
        <fullName evidence="10">Magnesium transporter CorA family protein</fullName>
    </submittedName>
</protein>
<dbReference type="CDD" id="cd12821">
    <property type="entry name" value="EcCorA_ZntB-like"/>
    <property type="match status" value="1"/>
</dbReference>
<dbReference type="SUPFAM" id="SSF143865">
    <property type="entry name" value="CorA soluble domain-like"/>
    <property type="match status" value="1"/>
</dbReference>
<dbReference type="EMBL" id="JAUQTB010000010">
    <property type="protein sequence ID" value="MDO7907833.1"/>
    <property type="molecule type" value="Genomic_DNA"/>
</dbReference>
<accession>A0ABT9CEY7</accession>
<keyword evidence="3" id="KW-0813">Transport</keyword>
<evidence type="ECO:0000256" key="9">
    <source>
        <dbReference type="SAM" id="Phobius"/>
    </source>
</evidence>
<dbReference type="PANTHER" id="PTHR46494:SF2">
    <property type="entry name" value="MAGNESIUM TRANSPORT PROTEIN CORA"/>
    <property type="match status" value="1"/>
</dbReference>
<dbReference type="InterPro" id="IPR045861">
    <property type="entry name" value="CorA_cytoplasmic_dom"/>
</dbReference>
<evidence type="ECO:0000256" key="8">
    <source>
        <dbReference type="SAM" id="Coils"/>
    </source>
</evidence>
<evidence type="ECO:0000256" key="5">
    <source>
        <dbReference type="ARBA" id="ARBA00022692"/>
    </source>
</evidence>
<dbReference type="InterPro" id="IPR002523">
    <property type="entry name" value="MgTranspt_CorA/ZnTranspt_ZntB"/>
</dbReference>
<gene>
    <name evidence="10" type="ORF">Q5741_15585</name>
</gene>
<feature type="coiled-coil region" evidence="8">
    <location>
        <begin position="211"/>
        <end position="238"/>
    </location>
</feature>
<dbReference type="Pfam" id="PF01544">
    <property type="entry name" value="CorA"/>
    <property type="match status" value="1"/>
</dbReference>
<proteinExistence type="inferred from homology"/>
<keyword evidence="8" id="KW-0175">Coiled coil</keyword>
<feature type="transmembrane region" description="Helical" evidence="9">
    <location>
        <begin position="253"/>
        <end position="273"/>
    </location>
</feature>
<keyword evidence="11" id="KW-1185">Reference proteome</keyword>
<evidence type="ECO:0000256" key="7">
    <source>
        <dbReference type="ARBA" id="ARBA00023136"/>
    </source>
</evidence>